<dbReference type="EMBL" id="CAJNNV010030455">
    <property type="protein sequence ID" value="CAE8632567.1"/>
    <property type="molecule type" value="Genomic_DNA"/>
</dbReference>
<proteinExistence type="inferred from homology"/>
<dbReference type="InterPro" id="IPR003594">
    <property type="entry name" value="HATPase_dom"/>
</dbReference>
<dbReference type="InterPro" id="IPR004358">
    <property type="entry name" value="Sig_transdc_His_kin-like_C"/>
</dbReference>
<dbReference type="PRINTS" id="PR00344">
    <property type="entry name" value="BCTRLSENSOR"/>
</dbReference>
<reference evidence="3" key="1">
    <citation type="submission" date="2021-02" db="EMBL/GenBank/DDBJ databases">
        <authorList>
            <person name="Dougan E. K."/>
            <person name="Rhodes N."/>
            <person name="Thang M."/>
            <person name="Chan C."/>
        </authorList>
    </citation>
    <scope>NUCLEOTIDE SEQUENCE</scope>
</reference>
<dbReference type="GO" id="GO:0005759">
    <property type="term" value="C:mitochondrial matrix"/>
    <property type="evidence" value="ECO:0007669"/>
    <property type="project" value="UniProtKB-SubCell"/>
</dbReference>
<name>A0A813H4M9_POLGL</name>
<keyword evidence="1" id="KW-0418">Kinase</keyword>
<accession>A0A813H4M9</accession>
<keyword evidence="1" id="KW-0496">Mitochondrion</keyword>
<evidence type="ECO:0000313" key="3">
    <source>
        <dbReference type="EMBL" id="CAE8632567.1"/>
    </source>
</evidence>
<evidence type="ECO:0000313" key="4">
    <source>
        <dbReference type="Proteomes" id="UP000654075"/>
    </source>
</evidence>
<dbReference type="PANTHER" id="PTHR11947:SF3">
    <property type="entry name" value="[PYRUVATE DEHYDROGENASE (ACETYL-TRANSFERRING)] KINASE, MITOCHONDRIAL"/>
    <property type="match status" value="1"/>
</dbReference>
<dbReference type="Proteomes" id="UP000654075">
    <property type="component" value="Unassembled WGS sequence"/>
</dbReference>
<dbReference type="PROSITE" id="PS50109">
    <property type="entry name" value="HIS_KIN"/>
    <property type="match status" value="1"/>
</dbReference>
<comment type="similarity">
    <text evidence="1">Belongs to the PDK/BCKDK protein kinase family.</text>
</comment>
<dbReference type="EC" id="2.7.11.-" evidence="1"/>
<dbReference type="OMA" id="MRATCEY"/>
<organism evidence="3 4">
    <name type="scientific">Polarella glacialis</name>
    <name type="common">Dinoflagellate</name>
    <dbReference type="NCBI Taxonomy" id="89957"/>
    <lineage>
        <taxon>Eukaryota</taxon>
        <taxon>Sar</taxon>
        <taxon>Alveolata</taxon>
        <taxon>Dinophyceae</taxon>
        <taxon>Suessiales</taxon>
        <taxon>Suessiaceae</taxon>
        <taxon>Polarella</taxon>
    </lineage>
</organism>
<dbReference type="AlphaFoldDB" id="A0A813H4M9"/>
<comment type="subcellular location">
    <subcellularLocation>
        <location evidence="1">Mitochondrion matrix</location>
    </subcellularLocation>
</comment>
<dbReference type="PANTHER" id="PTHR11947">
    <property type="entry name" value="PYRUVATE DEHYDROGENASE KINASE"/>
    <property type="match status" value="1"/>
</dbReference>
<keyword evidence="1" id="KW-0808">Transferase</keyword>
<comment type="caution">
    <text evidence="3">The sequence shown here is derived from an EMBL/GenBank/DDBJ whole genome shotgun (WGS) entry which is preliminary data.</text>
</comment>
<keyword evidence="1" id="KW-0547">Nucleotide-binding</keyword>
<gene>
    <name evidence="3" type="ORF">PGLA1383_LOCUS48512</name>
</gene>
<dbReference type="GO" id="GO:0005524">
    <property type="term" value="F:ATP binding"/>
    <property type="evidence" value="ECO:0007669"/>
    <property type="project" value="UniProtKB-UniRule"/>
</dbReference>
<dbReference type="InterPro" id="IPR036890">
    <property type="entry name" value="HATPase_C_sf"/>
</dbReference>
<dbReference type="InterPro" id="IPR039028">
    <property type="entry name" value="BCKD/PDK"/>
</dbReference>
<evidence type="ECO:0000259" key="2">
    <source>
        <dbReference type="PROSITE" id="PS50109"/>
    </source>
</evidence>
<dbReference type="OrthoDB" id="447474at2759"/>
<dbReference type="GO" id="GO:0004740">
    <property type="term" value="F:pyruvate dehydrogenase (acetyl-transferring) kinase activity"/>
    <property type="evidence" value="ECO:0007669"/>
    <property type="project" value="TreeGrafter"/>
</dbReference>
<dbReference type="SUPFAM" id="SSF55874">
    <property type="entry name" value="ATPase domain of HSP90 chaperone/DNA topoisomerase II/histidine kinase"/>
    <property type="match status" value="1"/>
</dbReference>
<keyword evidence="1" id="KW-0067">ATP-binding</keyword>
<dbReference type="Gene3D" id="3.30.565.10">
    <property type="entry name" value="Histidine kinase-like ATPase, C-terminal domain"/>
    <property type="match status" value="1"/>
</dbReference>
<sequence length="180" mass="19791">MFDVLSTLSFDQILQCFSDLEHGCRCTQVPNYLFYIMVELLKNSARATVETCNGDPRQLQRRPITITVGADQSQVAIRVHDEAGGIPFSAADHVWSYLYSTAQQTKGGSTFSQQGTPLAGYGVGLPLSRLYARYLGGSLHLQSLPGVGTSAYLYLKRIETEAREELPFHLPSSVSTISLI</sequence>
<dbReference type="GO" id="GO:0010906">
    <property type="term" value="P:regulation of glucose metabolic process"/>
    <property type="evidence" value="ECO:0007669"/>
    <property type="project" value="TreeGrafter"/>
</dbReference>
<dbReference type="SMART" id="SM00387">
    <property type="entry name" value="HATPase_c"/>
    <property type="match status" value="1"/>
</dbReference>
<feature type="domain" description="Histidine kinase" evidence="2">
    <location>
        <begin position="33"/>
        <end position="159"/>
    </location>
</feature>
<dbReference type="InterPro" id="IPR005467">
    <property type="entry name" value="His_kinase_dom"/>
</dbReference>
<evidence type="ECO:0000256" key="1">
    <source>
        <dbReference type="RuleBase" id="RU366032"/>
    </source>
</evidence>
<keyword evidence="4" id="KW-1185">Reference proteome</keyword>
<dbReference type="Pfam" id="PF02518">
    <property type="entry name" value="HATPase_c"/>
    <property type="match status" value="1"/>
</dbReference>
<protein>
    <recommendedName>
        <fullName evidence="1">Protein-serine/threonine kinase</fullName>
        <ecNumber evidence="1">2.7.11.-</ecNumber>
    </recommendedName>
</protein>